<evidence type="ECO:0000256" key="1">
    <source>
        <dbReference type="SAM" id="Phobius"/>
    </source>
</evidence>
<evidence type="ECO:0000313" key="3">
    <source>
        <dbReference type="Proteomes" id="UP000657372"/>
    </source>
</evidence>
<keyword evidence="1" id="KW-0472">Membrane</keyword>
<keyword evidence="3" id="KW-1185">Reference proteome</keyword>
<protein>
    <submittedName>
        <fullName evidence="2">Uncharacterized protein</fullName>
    </submittedName>
</protein>
<accession>A0ABS0EV31</accession>
<name>A0ABS0EV31_9BURK</name>
<dbReference type="EMBL" id="JADOEL010000009">
    <property type="protein sequence ID" value="MBF8178383.1"/>
    <property type="molecule type" value="Genomic_DNA"/>
</dbReference>
<evidence type="ECO:0000313" key="2">
    <source>
        <dbReference type="EMBL" id="MBF8178383.1"/>
    </source>
</evidence>
<feature type="transmembrane region" description="Helical" evidence="1">
    <location>
        <begin position="54"/>
        <end position="72"/>
    </location>
</feature>
<feature type="transmembrane region" description="Helical" evidence="1">
    <location>
        <begin position="28"/>
        <end position="47"/>
    </location>
</feature>
<sequence>MGIVSAIFAGLAFLGSVGVEGAHNKDAILGVVILGVGSLILGAISLQQHKPLKTLSIVAVTFAALGLLVLLGNTQFN</sequence>
<keyword evidence="1" id="KW-0812">Transmembrane</keyword>
<reference evidence="2 3" key="1">
    <citation type="submission" date="2020-11" db="EMBL/GenBank/DDBJ databases">
        <title>WGS of Herminiimonas contaminans strain Marseille-Q4544 isolated from planarians Schmidtea mediterranea.</title>
        <authorList>
            <person name="Kangale L."/>
        </authorList>
    </citation>
    <scope>NUCLEOTIDE SEQUENCE [LARGE SCALE GENOMIC DNA]</scope>
    <source>
        <strain evidence="2 3">Marseille-Q4544</strain>
    </source>
</reference>
<comment type="caution">
    <text evidence="2">The sequence shown here is derived from an EMBL/GenBank/DDBJ whole genome shotgun (WGS) entry which is preliminary data.</text>
</comment>
<organism evidence="2 3">
    <name type="scientific">Herminiimonas contaminans</name>
    <dbReference type="NCBI Taxonomy" id="1111140"/>
    <lineage>
        <taxon>Bacteria</taxon>
        <taxon>Pseudomonadati</taxon>
        <taxon>Pseudomonadota</taxon>
        <taxon>Betaproteobacteria</taxon>
        <taxon>Burkholderiales</taxon>
        <taxon>Oxalobacteraceae</taxon>
        <taxon>Herminiimonas</taxon>
    </lineage>
</organism>
<proteinExistence type="predicted"/>
<gene>
    <name evidence="2" type="ORF">IXC47_11885</name>
</gene>
<dbReference type="Proteomes" id="UP000657372">
    <property type="component" value="Unassembled WGS sequence"/>
</dbReference>
<keyword evidence="1" id="KW-1133">Transmembrane helix</keyword>
<dbReference type="RefSeq" id="WP_195875762.1">
    <property type="nucleotide sequence ID" value="NZ_JADOEL010000009.1"/>
</dbReference>